<reference evidence="1 2" key="1">
    <citation type="submission" date="2023-06" db="EMBL/GenBank/DDBJ databases">
        <title>Cellulomonas sp. MW9 Whole genome sequence.</title>
        <authorList>
            <person name="Park S."/>
        </authorList>
    </citation>
    <scope>NUCLEOTIDE SEQUENCE [LARGE SCALE GENOMIC DNA]</scope>
    <source>
        <strain evidence="1 2">MW9</strain>
    </source>
</reference>
<evidence type="ECO:0000313" key="2">
    <source>
        <dbReference type="Proteomes" id="UP001321453"/>
    </source>
</evidence>
<comment type="caution">
    <text evidence="1">The sequence shown here is derived from an EMBL/GenBank/DDBJ whole genome shotgun (WGS) entry which is preliminary data.</text>
</comment>
<sequence>MRTTDVLVSIASAKGSPGVTTTTRVLASVWPQDVVLVDGDPAGGDVSLWSPAPDGSPLDPDVGLLTLAVEARRGVTSLEPHLQTIDGGLQVVCGVQSPGQVAGMGPVWPSLGAVLRQHPGTVLADVGRLTPDSPVLPLVLDSDALVFVVRPTIEGYAHLRERLRWLSTMDSGMRPMPAIGVIAVTEPRETGAVRDLELLLGHAGLSIPVLGAVGIDQKSADVIAARVARGIDRSLLVRSARQLVAPVHELAESRHYARAGLGRGRA</sequence>
<dbReference type="Proteomes" id="UP001321453">
    <property type="component" value="Unassembled WGS sequence"/>
</dbReference>
<evidence type="ECO:0000313" key="1">
    <source>
        <dbReference type="EMBL" id="MDM7831259.1"/>
    </source>
</evidence>
<evidence type="ECO:0008006" key="3">
    <source>
        <dbReference type="Google" id="ProtNLM"/>
    </source>
</evidence>
<dbReference type="SUPFAM" id="SSF52540">
    <property type="entry name" value="P-loop containing nucleoside triphosphate hydrolases"/>
    <property type="match status" value="1"/>
</dbReference>
<dbReference type="Gene3D" id="3.40.50.300">
    <property type="entry name" value="P-loop containing nucleotide triphosphate hydrolases"/>
    <property type="match status" value="1"/>
</dbReference>
<dbReference type="InterPro" id="IPR027417">
    <property type="entry name" value="P-loop_NTPase"/>
</dbReference>
<proteinExistence type="predicted"/>
<keyword evidence="2" id="KW-1185">Reference proteome</keyword>
<organism evidence="1 2">
    <name type="scientific">Cellulomonas edaphi</name>
    <dbReference type="NCBI Taxonomy" id="3053468"/>
    <lineage>
        <taxon>Bacteria</taxon>
        <taxon>Bacillati</taxon>
        <taxon>Actinomycetota</taxon>
        <taxon>Actinomycetes</taxon>
        <taxon>Micrococcales</taxon>
        <taxon>Cellulomonadaceae</taxon>
        <taxon>Cellulomonas</taxon>
    </lineage>
</organism>
<dbReference type="EMBL" id="JAUCGR010000002">
    <property type="protein sequence ID" value="MDM7831259.1"/>
    <property type="molecule type" value="Genomic_DNA"/>
</dbReference>
<gene>
    <name evidence="1" type="ORF">QRT05_07925</name>
</gene>
<name>A0ABT7S8J6_9CELL</name>
<dbReference type="RefSeq" id="WP_289446541.1">
    <property type="nucleotide sequence ID" value="NZ_JAUCGR010000002.1"/>
</dbReference>
<accession>A0ABT7S8J6</accession>
<protein>
    <recommendedName>
        <fullName evidence="3">ParA family protein</fullName>
    </recommendedName>
</protein>